<gene>
    <name evidence="1" type="ORF">H0S73_12485</name>
</gene>
<organism evidence="1 2">
    <name type="scientific">Microvirga mediterraneensis</name>
    <dbReference type="NCBI Taxonomy" id="2754695"/>
    <lineage>
        <taxon>Bacteria</taxon>
        <taxon>Pseudomonadati</taxon>
        <taxon>Pseudomonadota</taxon>
        <taxon>Alphaproteobacteria</taxon>
        <taxon>Hyphomicrobiales</taxon>
        <taxon>Methylobacteriaceae</taxon>
        <taxon>Microvirga</taxon>
    </lineage>
</organism>
<name>A0A838BPK0_9HYPH</name>
<dbReference type="Proteomes" id="UP000572984">
    <property type="component" value="Unassembled WGS sequence"/>
</dbReference>
<comment type="caution">
    <text evidence="1">The sequence shown here is derived from an EMBL/GenBank/DDBJ whole genome shotgun (WGS) entry which is preliminary data.</text>
</comment>
<accession>A0A838BPK0</accession>
<sequence length="131" mass="15560">MSGHLWQAKHPYYMTEGNYYARDCHTEFKSWAEFLSEWGDSGLDYNYVVRWDWREGSDWDLGEYSGDDYYRHARFLVQFVGQRKALLLSAEVHVCRADEAAIKEWLQPRFEYAMTMWAPFLPSPIAAGRMK</sequence>
<keyword evidence="2" id="KW-1185">Reference proteome</keyword>
<protein>
    <submittedName>
        <fullName evidence="1">Uncharacterized protein</fullName>
    </submittedName>
</protein>
<dbReference type="RefSeq" id="WP_181052466.1">
    <property type="nucleotide sequence ID" value="NZ_JACDXJ010000001.1"/>
</dbReference>
<dbReference type="EMBL" id="JACDXJ010000001">
    <property type="protein sequence ID" value="MBA1156945.1"/>
    <property type="molecule type" value="Genomic_DNA"/>
</dbReference>
<evidence type="ECO:0000313" key="2">
    <source>
        <dbReference type="Proteomes" id="UP000572984"/>
    </source>
</evidence>
<evidence type="ECO:0000313" key="1">
    <source>
        <dbReference type="EMBL" id="MBA1156945.1"/>
    </source>
</evidence>
<proteinExistence type="predicted"/>
<reference evidence="1 2" key="1">
    <citation type="submission" date="2020-07" db="EMBL/GenBank/DDBJ databases">
        <title>Draft genome and description of Microvirga mediterraneensis Marseille-Q2068 sp. nov.</title>
        <authorList>
            <person name="Boxberger M."/>
        </authorList>
    </citation>
    <scope>NUCLEOTIDE SEQUENCE [LARGE SCALE GENOMIC DNA]</scope>
    <source>
        <strain evidence="1 2">Marseille-Q2068</strain>
    </source>
</reference>
<dbReference type="AlphaFoldDB" id="A0A838BPK0"/>